<feature type="transmembrane region" description="Helical" evidence="5">
    <location>
        <begin position="12"/>
        <end position="31"/>
    </location>
</feature>
<dbReference type="Proteomes" id="UP000265341">
    <property type="component" value="Unassembled WGS sequence"/>
</dbReference>
<evidence type="ECO:0000313" key="8">
    <source>
        <dbReference type="Proteomes" id="UP000265341"/>
    </source>
</evidence>
<feature type="transmembrane region" description="Helical" evidence="5">
    <location>
        <begin position="292"/>
        <end position="313"/>
    </location>
</feature>
<evidence type="ECO:0000313" key="7">
    <source>
        <dbReference type="EMBL" id="RIH85311.1"/>
    </source>
</evidence>
<dbReference type="AlphaFoldDB" id="A0A399ESX3"/>
<dbReference type="InterPro" id="IPR020846">
    <property type="entry name" value="MFS_dom"/>
</dbReference>
<dbReference type="CDD" id="cd17393">
    <property type="entry name" value="MFS_MosC_like"/>
    <property type="match status" value="1"/>
</dbReference>
<feature type="transmembrane region" description="Helical" evidence="5">
    <location>
        <begin position="196"/>
        <end position="216"/>
    </location>
</feature>
<feature type="transmembrane region" description="Helical" evidence="5">
    <location>
        <begin position="43"/>
        <end position="63"/>
    </location>
</feature>
<reference evidence="7 8" key="1">
    <citation type="submission" date="2018-08" db="EMBL/GenBank/DDBJ databases">
        <title>Meiothermus roseus NBRC 110900 genome sequencing project.</title>
        <authorList>
            <person name="Da Costa M.S."/>
            <person name="Albuquerque L."/>
            <person name="Raposo P."/>
            <person name="Froufe H.J.C."/>
            <person name="Barroso C.S."/>
            <person name="Egas C."/>
        </authorList>
    </citation>
    <scope>NUCLEOTIDE SEQUENCE [LARGE SCALE GENOMIC DNA]</scope>
    <source>
        <strain evidence="7 8">NBRC 110900</strain>
    </source>
</reference>
<name>A0A399ESX3_9DEIN</name>
<evidence type="ECO:0000256" key="3">
    <source>
        <dbReference type="ARBA" id="ARBA00022989"/>
    </source>
</evidence>
<feature type="transmembrane region" description="Helical" evidence="5">
    <location>
        <begin position="268"/>
        <end position="286"/>
    </location>
</feature>
<keyword evidence="8" id="KW-1185">Reference proteome</keyword>
<keyword evidence="3 5" id="KW-1133">Transmembrane helix</keyword>
<dbReference type="InterPro" id="IPR051788">
    <property type="entry name" value="MFS_Transporter"/>
</dbReference>
<accession>A0A399ESX3</accession>
<evidence type="ECO:0000256" key="4">
    <source>
        <dbReference type="ARBA" id="ARBA00023136"/>
    </source>
</evidence>
<keyword evidence="2 5" id="KW-0812">Transmembrane</keyword>
<dbReference type="OrthoDB" id="9810941at2"/>
<evidence type="ECO:0000256" key="5">
    <source>
        <dbReference type="SAM" id="Phobius"/>
    </source>
</evidence>
<feature type="transmembrane region" description="Helical" evidence="5">
    <location>
        <begin position="236"/>
        <end position="256"/>
    </location>
</feature>
<dbReference type="EMBL" id="QWLA01000044">
    <property type="protein sequence ID" value="RIH85311.1"/>
    <property type="molecule type" value="Genomic_DNA"/>
</dbReference>
<evidence type="ECO:0000256" key="2">
    <source>
        <dbReference type="ARBA" id="ARBA00022692"/>
    </source>
</evidence>
<feature type="transmembrane region" description="Helical" evidence="5">
    <location>
        <begin position="139"/>
        <end position="157"/>
    </location>
</feature>
<feature type="transmembrane region" description="Helical" evidence="5">
    <location>
        <begin position="99"/>
        <end position="118"/>
    </location>
</feature>
<dbReference type="SUPFAM" id="SSF103473">
    <property type="entry name" value="MFS general substrate transporter"/>
    <property type="match status" value="1"/>
</dbReference>
<dbReference type="PANTHER" id="PTHR23514">
    <property type="entry name" value="BYPASS OF STOP CODON PROTEIN 6"/>
    <property type="match status" value="1"/>
</dbReference>
<dbReference type="PANTHER" id="PTHR23514:SF13">
    <property type="entry name" value="INNER MEMBRANE PROTEIN YBJJ"/>
    <property type="match status" value="1"/>
</dbReference>
<feature type="transmembrane region" description="Helical" evidence="5">
    <location>
        <begin position="163"/>
        <end position="184"/>
    </location>
</feature>
<feature type="transmembrane region" description="Helical" evidence="5">
    <location>
        <begin position="356"/>
        <end position="377"/>
    </location>
</feature>
<sequence>MVVNSGLVRARGAISSLFLLHGFIAASWVTRIPAVSEGLGLEAVVLGTILMGNMAGSLAGSITSGGLVDRYGSRMAARYAALASLVGLVSLALMPSAVLLFVGLAIYGLLMSYFNIAINAQATALEARYGRPIFSSFHAMWSLGALLGALSGAGLAGLGLEPWLHFALVGLAGALMVGVGWRWLLETPVPPIRRVFALPQGPLLFLGLMGFCTAISDGSIAGWSGVYLRSLGAPEWIAALGFAVHQSVMMLGRLSGDWLVARFGAVKVVRYGALFGGLGLGIGVLSQSVEGALLGMACMGWGMATLFPMMFAAASGTPGLSAASAIASVSTMSTLGGLVGPLLLGSVAEVGGVRSSFLLAAALAGVVSWLAFSLSSYRSRSL</sequence>
<proteinExistence type="predicted"/>
<protein>
    <submittedName>
        <fullName evidence="7">Inner membrane protein YbjJ</fullName>
    </submittedName>
</protein>
<comment type="caution">
    <text evidence="7">The sequence shown here is derived from an EMBL/GenBank/DDBJ whole genome shotgun (WGS) entry which is preliminary data.</text>
</comment>
<gene>
    <name evidence="7" type="primary">ybjJ_2</name>
    <name evidence="7" type="ORF">Mrose_02271</name>
</gene>
<feature type="transmembrane region" description="Helical" evidence="5">
    <location>
        <begin position="325"/>
        <end position="344"/>
    </location>
</feature>
<dbReference type="GO" id="GO:0022857">
    <property type="term" value="F:transmembrane transporter activity"/>
    <property type="evidence" value="ECO:0007669"/>
    <property type="project" value="InterPro"/>
</dbReference>
<dbReference type="InterPro" id="IPR036259">
    <property type="entry name" value="MFS_trans_sf"/>
</dbReference>
<dbReference type="Gene3D" id="1.20.1250.20">
    <property type="entry name" value="MFS general substrate transporter like domains"/>
    <property type="match status" value="2"/>
</dbReference>
<dbReference type="GO" id="GO:0016020">
    <property type="term" value="C:membrane"/>
    <property type="evidence" value="ECO:0007669"/>
    <property type="project" value="UniProtKB-SubCell"/>
</dbReference>
<dbReference type="PROSITE" id="PS50850">
    <property type="entry name" value="MFS"/>
    <property type="match status" value="1"/>
</dbReference>
<feature type="domain" description="Major facilitator superfamily (MFS) profile" evidence="6">
    <location>
        <begin position="202"/>
        <end position="382"/>
    </location>
</feature>
<keyword evidence="4 5" id="KW-0472">Membrane</keyword>
<evidence type="ECO:0000256" key="1">
    <source>
        <dbReference type="ARBA" id="ARBA00004141"/>
    </source>
</evidence>
<comment type="subcellular location">
    <subcellularLocation>
        <location evidence="1">Membrane</location>
        <topology evidence="1">Multi-pass membrane protein</topology>
    </subcellularLocation>
</comment>
<organism evidence="7 8">
    <name type="scientific">Calidithermus roseus</name>
    <dbReference type="NCBI Taxonomy" id="1644118"/>
    <lineage>
        <taxon>Bacteria</taxon>
        <taxon>Thermotogati</taxon>
        <taxon>Deinococcota</taxon>
        <taxon>Deinococci</taxon>
        <taxon>Thermales</taxon>
        <taxon>Thermaceae</taxon>
        <taxon>Calidithermus</taxon>
    </lineage>
</organism>
<evidence type="ECO:0000259" key="6">
    <source>
        <dbReference type="PROSITE" id="PS50850"/>
    </source>
</evidence>